<dbReference type="PANTHER" id="PTHR39341">
    <property type="entry name" value="BSL7085 PROTEIN"/>
    <property type="match status" value="1"/>
</dbReference>
<dbReference type="PANTHER" id="PTHR39341:SF1">
    <property type="entry name" value="DUF1858 DOMAIN-CONTAINING PROTEIN"/>
    <property type="match status" value="1"/>
</dbReference>
<dbReference type="RefSeq" id="WP_216440971.1">
    <property type="nucleotide sequence ID" value="NZ_JAHLQF010000005.1"/>
</dbReference>
<keyword evidence="3" id="KW-1185">Reference proteome</keyword>
<feature type="domain" description="DUF1858" evidence="1">
    <location>
        <begin position="3"/>
        <end position="56"/>
    </location>
</feature>
<accession>A0ABS6EPR1</accession>
<dbReference type="InterPro" id="IPR015077">
    <property type="entry name" value="DUF1858"/>
</dbReference>
<proteinExistence type="predicted"/>
<gene>
    <name evidence="2" type="ORF">KQI86_18885</name>
</gene>
<sequence length="61" mass="6491">MQINKDMTIGEVIRVKPEAAEVLASFGMGCVFCPSAQGETVEQAAMVHGLDLAKLLDALNK</sequence>
<evidence type="ECO:0000313" key="2">
    <source>
        <dbReference type="EMBL" id="MBU5486369.1"/>
    </source>
</evidence>
<protein>
    <submittedName>
        <fullName evidence="2">DUF1858 domain-containing protein</fullName>
    </submittedName>
</protein>
<dbReference type="InterPro" id="IPR023883">
    <property type="entry name" value="CHP03980_redox-disulphide"/>
</dbReference>
<evidence type="ECO:0000259" key="1">
    <source>
        <dbReference type="Pfam" id="PF08984"/>
    </source>
</evidence>
<organism evidence="2 3">
    <name type="scientific">Clostridium mobile</name>
    <dbReference type="NCBI Taxonomy" id="2841512"/>
    <lineage>
        <taxon>Bacteria</taxon>
        <taxon>Bacillati</taxon>
        <taxon>Bacillota</taxon>
        <taxon>Clostridia</taxon>
        <taxon>Eubacteriales</taxon>
        <taxon>Clostridiaceae</taxon>
        <taxon>Clostridium</taxon>
    </lineage>
</organism>
<evidence type="ECO:0000313" key="3">
    <source>
        <dbReference type="Proteomes" id="UP000726170"/>
    </source>
</evidence>
<reference evidence="2 3" key="1">
    <citation type="submission" date="2021-06" db="EMBL/GenBank/DDBJ databases">
        <authorList>
            <person name="Sun Q."/>
            <person name="Li D."/>
        </authorList>
    </citation>
    <scope>NUCLEOTIDE SEQUENCE [LARGE SCALE GENOMIC DNA]</scope>
    <source>
        <strain evidence="2 3">MSJ-11</strain>
    </source>
</reference>
<comment type="caution">
    <text evidence="2">The sequence shown here is derived from an EMBL/GenBank/DDBJ whole genome shotgun (WGS) entry which is preliminary data.</text>
</comment>
<dbReference type="Proteomes" id="UP000726170">
    <property type="component" value="Unassembled WGS sequence"/>
</dbReference>
<dbReference type="NCBIfam" id="TIGR03980">
    <property type="entry name" value="prismane_assoc"/>
    <property type="match status" value="1"/>
</dbReference>
<dbReference type="Pfam" id="PF08984">
    <property type="entry name" value="DUF1858"/>
    <property type="match status" value="1"/>
</dbReference>
<dbReference type="EMBL" id="JAHLQF010000005">
    <property type="protein sequence ID" value="MBU5486369.1"/>
    <property type="molecule type" value="Genomic_DNA"/>
</dbReference>
<name>A0ABS6EPR1_9CLOT</name>